<evidence type="ECO:0000256" key="1">
    <source>
        <dbReference type="SAM" id="SignalP"/>
    </source>
</evidence>
<keyword evidence="4" id="KW-1185">Reference proteome</keyword>
<evidence type="ECO:0000313" key="3">
    <source>
        <dbReference type="EMBL" id="APX12266.1"/>
    </source>
</evidence>
<organism evidence="3 4">
    <name type="scientific">Tateyamaria omphalii</name>
    <dbReference type="NCBI Taxonomy" id="299262"/>
    <lineage>
        <taxon>Bacteria</taxon>
        <taxon>Pseudomonadati</taxon>
        <taxon>Pseudomonadota</taxon>
        <taxon>Alphaproteobacteria</taxon>
        <taxon>Rhodobacterales</taxon>
        <taxon>Roseobacteraceae</taxon>
        <taxon>Tateyamaria</taxon>
    </lineage>
</organism>
<dbReference type="OrthoDB" id="9809788at2"/>
<name>A0A1P8MVZ6_9RHOB</name>
<keyword evidence="1" id="KW-0732">Signal</keyword>
<dbReference type="Proteomes" id="UP000186336">
    <property type="component" value="Chromosome"/>
</dbReference>
<protein>
    <recommendedName>
        <fullName evidence="2">Extensin-like C-terminal domain-containing protein</fullName>
    </recommendedName>
</protein>
<reference evidence="3 4" key="1">
    <citation type="submission" date="2017-01" db="EMBL/GenBank/DDBJ databases">
        <title>Complete genome of Tateyamaria omphalii DOK1-4 isolated from seawater in Dokdo.</title>
        <authorList>
            <person name="Kim J.H."/>
            <person name="Chi W.-J."/>
        </authorList>
    </citation>
    <scope>NUCLEOTIDE SEQUENCE [LARGE SCALE GENOMIC DNA]</scope>
    <source>
        <strain evidence="3 4">DOK1-4</strain>
    </source>
</reference>
<dbReference type="RefSeq" id="WP_076628435.1">
    <property type="nucleotide sequence ID" value="NZ_CP019312.1"/>
</dbReference>
<feature type="domain" description="Extensin-like C-terminal" evidence="2">
    <location>
        <begin position="106"/>
        <end position="256"/>
    </location>
</feature>
<accession>A0A1P8MVZ6</accession>
<dbReference type="InterPro" id="IPR009683">
    <property type="entry name" value="Extensin-like_C"/>
</dbReference>
<dbReference type="AlphaFoldDB" id="A0A1P8MVZ6"/>
<gene>
    <name evidence="3" type="ORF">BWR18_11685</name>
</gene>
<evidence type="ECO:0000313" key="4">
    <source>
        <dbReference type="Proteomes" id="UP000186336"/>
    </source>
</evidence>
<dbReference type="KEGG" id="tom:BWR18_11685"/>
<feature type="signal peptide" evidence="1">
    <location>
        <begin position="1"/>
        <end position="17"/>
    </location>
</feature>
<dbReference type="EMBL" id="CP019312">
    <property type="protein sequence ID" value="APX12266.1"/>
    <property type="molecule type" value="Genomic_DNA"/>
</dbReference>
<feature type="chain" id="PRO_5013292395" description="Extensin-like C-terminal domain-containing protein" evidence="1">
    <location>
        <begin position="18"/>
        <end position="256"/>
    </location>
</feature>
<evidence type="ECO:0000259" key="2">
    <source>
        <dbReference type="Pfam" id="PF06904"/>
    </source>
</evidence>
<proteinExistence type="predicted"/>
<dbReference type="Pfam" id="PF06904">
    <property type="entry name" value="Extensin-like_C"/>
    <property type="match status" value="1"/>
</dbReference>
<sequence length="256" mass="27255">MRALALALMLAAGVAAAAPETSKRPVARAGSEAPSAEAAAIIPPAPSAMSFAAAVPEQATSLRPFLRPKAIIERAMARRAERRRGQVCGDPDLQGDEVGFVPGRISGCGIGEAVRLRSVSGVTLSQSALMDCTTAKALKQWTERGAKPALRGTGGGLVGFRVAAHYACRTRNNQPGARISEHGKGRAIDISGFQLQDGTSLTVLNDWNSRHRRALRRMHEAACGPFGTVLGPNSDRFHRDHFHFDTARHRGGAYCR</sequence>
<dbReference type="STRING" id="299262.BWR18_11685"/>